<dbReference type="EMBL" id="MU853332">
    <property type="protein sequence ID" value="KAK4117723.1"/>
    <property type="molecule type" value="Genomic_DNA"/>
</dbReference>
<dbReference type="PANTHER" id="PTHR18763:SF0">
    <property type="entry name" value="WD REPEAT-CONTAINING PROTEIN 18"/>
    <property type="match status" value="1"/>
</dbReference>
<keyword evidence="6" id="KW-0539">Nucleus</keyword>
<evidence type="ECO:0000256" key="1">
    <source>
        <dbReference type="ARBA" id="ARBA00002355"/>
    </source>
</evidence>
<dbReference type="InterPro" id="IPR015943">
    <property type="entry name" value="WD40/YVTN_repeat-like_dom_sf"/>
</dbReference>
<dbReference type="InterPro" id="IPR001680">
    <property type="entry name" value="WD40_rpt"/>
</dbReference>
<gene>
    <name evidence="7" type="ORF">N656DRAFT_699350</name>
</gene>
<evidence type="ECO:0000256" key="5">
    <source>
        <dbReference type="PROSITE-ProRule" id="PRU00221"/>
    </source>
</evidence>
<dbReference type="InterPro" id="IPR045227">
    <property type="entry name" value="WDR18/Ipi3/RID3"/>
</dbReference>
<evidence type="ECO:0000313" key="7">
    <source>
        <dbReference type="EMBL" id="KAK4117723.1"/>
    </source>
</evidence>
<dbReference type="GO" id="GO:0120330">
    <property type="term" value="C:rixosome complex"/>
    <property type="evidence" value="ECO:0007669"/>
    <property type="project" value="UniProtKB-UniRule"/>
</dbReference>
<dbReference type="GO" id="GO:0006261">
    <property type="term" value="P:DNA-templated DNA replication"/>
    <property type="evidence" value="ECO:0007669"/>
    <property type="project" value="TreeGrafter"/>
</dbReference>
<dbReference type="GO" id="GO:0005656">
    <property type="term" value="C:nuclear pre-replicative complex"/>
    <property type="evidence" value="ECO:0007669"/>
    <property type="project" value="TreeGrafter"/>
</dbReference>
<dbReference type="InterPro" id="IPR036322">
    <property type="entry name" value="WD40_repeat_dom_sf"/>
</dbReference>
<comment type="caution">
    <text evidence="7">The sequence shown here is derived from an EMBL/GenBank/DDBJ whole genome shotgun (WGS) entry which is preliminary data.</text>
</comment>
<dbReference type="RefSeq" id="XP_064675293.1">
    <property type="nucleotide sequence ID" value="XM_064810780.1"/>
</dbReference>
<comment type="subcellular location">
    <subcellularLocation>
        <location evidence="6">Nucleus</location>
    </subcellularLocation>
</comment>
<dbReference type="Pfam" id="PF00400">
    <property type="entry name" value="WD40"/>
    <property type="match status" value="2"/>
</dbReference>
<dbReference type="PANTHER" id="PTHR18763">
    <property type="entry name" value="WD-REPEAT PROTEIN 18"/>
    <property type="match status" value="1"/>
</dbReference>
<keyword evidence="8" id="KW-1185">Reference proteome</keyword>
<dbReference type="Gene3D" id="2.130.10.10">
    <property type="entry name" value="YVTN repeat-like/Quinoprotein amine dehydrogenase"/>
    <property type="match status" value="2"/>
</dbReference>
<comment type="subunit">
    <text evidence="6">Component of the RIX1 complex, composed of IPI1, RIX1/IPI2 and IPI3 in a 1:2:2 stoichiometry. The complex interacts (via RIX1) with MDN1 (via its hexameric AAA ATPase ring) and the pre-60S ribosome particles.</text>
</comment>
<reference evidence="7" key="2">
    <citation type="submission" date="2023-05" db="EMBL/GenBank/DDBJ databases">
        <authorList>
            <consortium name="Lawrence Berkeley National Laboratory"/>
            <person name="Steindorff A."/>
            <person name="Hensen N."/>
            <person name="Bonometti L."/>
            <person name="Westerberg I."/>
            <person name="Brannstrom I.O."/>
            <person name="Guillou S."/>
            <person name="Cros-Aarteil S."/>
            <person name="Calhoun S."/>
            <person name="Haridas S."/>
            <person name="Kuo A."/>
            <person name="Mondo S."/>
            <person name="Pangilinan J."/>
            <person name="Riley R."/>
            <person name="Labutti K."/>
            <person name="Andreopoulos B."/>
            <person name="Lipzen A."/>
            <person name="Chen C."/>
            <person name="Yanf M."/>
            <person name="Daum C."/>
            <person name="Ng V."/>
            <person name="Clum A."/>
            <person name="Ohm R."/>
            <person name="Martin F."/>
            <person name="Silar P."/>
            <person name="Natvig D."/>
            <person name="Lalanne C."/>
            <person name="Gautier V."/>
            <person name="Ament-Velasquez S.L."/>
            <person name="Kruys A."/>
            <person name="Hutchinson M.I."/>
            <person name="Powell A.J."/>
            <person name="Barry K."/>
            <person name="Miller A.N."/>
            <person name="Grigoriev I.V."/>
            <person name="Debuchy R."/>
            <person name="Gladieux P."/>
            <person name="Thoren M.H."/>
            <person name="Johannesson H."/>
        </authorList>
    </citation>
    <scope>NUCLEOTIDE SEQUENCE</scope>
    <source>
        <strain evidence="7">CBS 508.74</strain>
    </source>
</reference>
<keyword evidence="3 5" id="KW-0853">WD repeat</keyword>
<reference evidence="7" key="1">
    <citation type="journal article" date="2023" name="Mol. Phylogenet. Evol.">
        <title>Genome-scale phylogeny and comparative genomics of the fungal order Sordariales.</title>
        <authorList>
            <person name="Hensen N."/>
            <person name="Bonometti L."/>
            <person name="Westerberg I."/>
            <person name="Brannstrom I.O."/>
            <person name="Guillou S."/>
            <person name="Cros-Aarteil S."/>
            <person name="Calhoun S."/>
            <person name="Haridas S."/>
            <person name="Kuo A."/>
            <person name="Mondo S."/>
            <person name="Pangilinan J."/>
            <person name="Riley R."/>
            <person name="LaButti K."/>
            <person name="Andreopoulos B."/>
            <person name="Lipzen A."/>
            <person name="Chen C."/>
            <person name="Yan M."/>
            <person name="Daum C."/>
            <person name="Ng V."/>
            <person name="Clum A."/>
            <person name="Steindorff A."/>
            <person name="Ohm R.A."/>
            <person name="Martin F."/>
            <person name="Silar P."/>
            <person name="Natvig D.O."/>
            <person name="Lalanne C."/>
            <person name="Gautier V."/>
            <person name="Ament-Velasquez S.L."/>
            <person name="Kruys A."/>
            <person name="Hutchinson M.I."/>
            <person name="Powell A.J."/>
            <person name="Barry K."/>
            <person name="Miller A.N."/>
            <person name="Grigoriev I.V."/>
            <person name="Debuchy R."/>
            <person name="Gladieux P."/>
            <person name="Hiltunen Thoren M."/>
            <person name="Johannesson H."/>
        </authorList>
    </citation>
    <scope>NUCLEOTIDE SEQUENCE</scope>
    <source>
        <strain evidence="7">CBS 508.74</strain>
    </source>
</reference>
<sequence length="437" mass="47706">MLTEEFVSTICGPPLSSNTAVAKDVGIYCHTLSPTYSVKSTFKKSSVPVNCLGVSDTHVFAAQHEKAYVHVYSRIRGNQEAFVAFPERIRCLTLAGDVLVMGTTEGRLMLWETCTGRLVSTPARHVQAVSCVVATPYHILTGSDDSDIHVWSLPQLLELDSTAEHEPKRSLSNHRAAIMALSASTNASSDTNFCVSASKDKSCIIWNYQTGDVLRTLLFPSTPLCLSLDPSARALCVSCDDGSLYLAELFASKPLLGAQSEDASTVEQISSPFGATQSDVGPASCLSFSYDGTMLLTGHPRGQILRWDIAENKSPVELANLNAAVTNIAFISPFPTHRPTKTVTITKPTQAERIYTFTGQFESYSAPETRFDSLLGATSFPQDTLESAIAAFYQPAAESAGDQELQRQNEELWEIINEQRALQKQTLQRYVEAKSNR</sequence>
<dbReference type="SMART" id="SM00320">
    <property type="entry name" value="WD40"/>
    <property type="match status" value="5"/>
</dbReference>
<evidence type="ECO:0000313" key="8">
    <source>
        <dbReference type="Proteomes" id="UP001302812"/>
    </source>
</evidence>
<proteinExistence type="inferred from homology"/>
<evidence type="ECO:0000256" key="3">
    <source>
        <dbReference type="ARBA" id="ARBA00022574"/>
    </source>
</evidence>
<name>A0AAN6TNH5_9PEZI</name>
<organism evidence="7 8">
    <name type="scientific">Canariomyces notabilis</name>
    <dbReference type="NCBI Taxonomy" id="2074819"/>
    <lineage>
        <taxon>Eukaryota</taxon>
        <taxon>Fungi</taxon>
        <taxon>Dikarya</taxon>
        <taxon>Ascomycota</taxon>
        <taxon>Pezizomycotina</taxon>
        <taxon>Sordariomycetes</taxon>
        <taxon>Sordariomycetidae</taxon>
        <taxon>Sordariales</taxon>
        <taxon>Chaetomiaceae</taxon>
        <taxon>Canariomyces</taxon>
    </lineage>
</organism>
<feature type="repeat" description="WD" evidence="5">
    <location>
        <begin position="122"/>
        <end position="153"/>
    </location>
</feature>
<evidence type="ECO:0000256" key="6">
    <source>
        <dbReference type="RuleBase" id="RU369067"/>
    </source>
</evidence>
<comment type="function">
    <text evidence="1 6">Component of the RIX1 complex required for processing of ITS2 sequences from 35S pre-rRNA.</text>
</comment>
<keyword evidence="4" id="KW-0677">Repeat</keyword>
<dbReference type="GO" id="GO:0006364">
    <property type="term" value="P:rRNA processing"/>
    <property type="evidence" value="ECO:0007669"/>
    <property type="project" value="UniProtKB-UniRule"/>
</dbReference>
<evidence type="ECO:0000256" key="2">
    <source>
        <dbReference type="ARBA" id="ARBA00010143"/>
    </source>
</evidence>
<dbReference type="SUPFAM" id="SSF50978">
    <property type="entry name" value="WD40 repeat-like"/>
    <property type="match status" value="1"/>
</dbReference>
<protein>
    <recommendedName>
        <fullName evidence="6">Pre-rRNA-processing protein IPI3</fullName>
    </recommendedName>
</protein>
<feature type="repeat" description="WD" evidence="5">
    <location>
        <begin position="171"/>
        <end position="216"/>
    </location>
</feature>
<dbReference type="GeneID" id="89934905"/>
<comment type="similarity">
    <text evidence="2 6">Belongs to the WD repeat IPI3/WDR18 family.</text>
</comment>
<dbReference type="AlphaFoldDB" id="A0AAN6TNH5"/>
<keyword evidence="6" id="KW-0698">rRNA processing</keyword>
<evidence type="ECO:0000256" key="4">
    <source>
        <dbReference type="ARBA" id="ARBA00022737"/>
    </source>
</evidence>
<dbReference type="FunFam" id="2.130.10.10:FF:000929">
    <property type="entry name" value="Ribosomal assembly complex component Ipi3"/>
    <property type="match status" value="1"/>
</dbReference>
<dbReference type="PROSITE" id="PS50082">
    <property type="entry name" value="WD_REPEATS_2"/>
    <property type="match status" value="2"/>
</dbReference>
<dbReference type="Proteomes" id="UP001302812">
    <property type="component" value="Unassembled WGS sequence"/>
</dbReference>
<accession>A0AAN6TNH5</accession>